<evidence type="ECO:0000313" key="1">
    <source>
        <dbReference type="EMBL" id="MCA9382545.1"/>
    </source>
</evidence>
<organism evidence="1 2">
    <name type="scientific">Candidatus Dojkabacteria bacterium</name>
    <dbReference type="NCBI Taxonomy" id="2099670"/>
    <lineage>
        <taxon>Bacteria</taxon>
        <taxon>Candidatus Dojkabacteria</taxon>
    </lineage>
</organism>
<protein>
    <recommendedName>
        <fullName evidence="3">DUF4240 domain-containing protein</fullName>
    </recommendedName>
</protein>
<dbReference type="EMBL" id="JAGQLG010000162">
    <property type="protein sequence ID" value="MCA9382545.1"/>
    <property type="molecule type" value="Genomic_DNA"/>
</dbReference>
<dbReference type="Proteomes" id="UP000782843">
    <property type="component" value="Unassembled WGS sequence"/>
</dbReference>
<evidence type="ECO:0000313" key="2">
    <source>
        <dbReference type="Proteomes" id="UP000782843"/>
    </source>
</evidence>
<gene>
    <name evidence="1" type="ORF">KC660_04020</name>
</gene>
<accession>A0A955RIM7</accession>
<dbReference type="AlphaFoldDB" id="A0A955RIM7"/>
<sequence>MSKQNNKLPDNYPTSISEAYDLIVKALLSEDEELIAKTWKFINEAEGDWVWVRAKLITDCYEAADAKGREEFCLLALSEHVKNGRALPLAELFTDPETNIDYLEYLMGDMTIYRVPIATPEMGKYEYQKALEKKFLGDFIETHSVDEITYTPLDTQEKIDAYNNGEYYEKFVYGKRRKNKK</sequence>
<proteinExistence type="predicted"/>
<name>A0A955RIM7_9BACT</name>
<reference evidence="1" key="2">
    <citation type="journal article" date="2021" name="Microbiome">
        <title>Successional dynamics and alternative stable states in a saline activated sludge microbial community over 9 years.</title>
        <authorList>
            <person name="Wang Y."/>
            <person name="Ye J."/>
            <person name="Ju F."/>
            <person name="Liu L."/>
            <person name="Boyd J.A."/>
            <person name="Deng Y."/>
            <person name="Parks D.H."/>
            <person name="Jiang X."/>
            <person name="Yin X."/>
            <person name="Woodcroft B.J."/>
            <person name="Tyson G.W."/>
            <person name="Hugenholtz P."/>
            <person name="Polz M.F."/>
            <person name="Zhang T."/>
        </authorList>
    </citation>
    <scope>NUCLEOTIDE SEQUENCE</scope>
    <source>
        <strain evidence="1">HKST-UBA10</strain>
    </source>
</reference>
<reference evidence="1" key="1">
    <citation type="submission" date="2020-04" db="EMBL/GenBank/DDBJ databases">
        <authorList>
            <person name="Zhang T."/>
        </authorList>
    </citation>
    <scope>NUCLEOTIDE SEQUENCE</scope>
    <source>
        <strain evidence="1">HKST-UBA10</strain>
    </source>
</reference>
<evidence type="ECO:0008006" key="3">
    <source>
        <dbReference type="Google" id="ProtNLM"/>
    </source>
</evidence>
<comment type="caution">
    <text evidence="1">The sequence shown here is derived from an EMBL/GenBank/DDBJ whole genome shotgun (WGS) entry which is preliminary data.</text>
</comment>